<evidence type="ECO:0000256" key="1">
    <source>
        <dbReference type="SAM" id="Coils"/>
    </source>
</evidence>
<dbReference type="Proteomes" id="UP001486888">
    <property type="component" value="Chromosome"/>
</dbReference>
<sequence>MGTWGTNPWDSDDAADWFAEFFDGIDVDARITAAFEDEDEYDQIRAACYLLNVLGRVYVWPGDLSTLDSLLERGIELLTAMLEEDSEFRELWDDDEEVLATVEQELADLKERLSENTEDDDESDD</sequence>
<evidence type="ECO:0008006" key="4">
    <source>
        <dbReference type="Google" id="ProtNLM"/>
    </source>
</evidence>
<dbReference type="RefSeq" id="WP_334123396.1">
    <property type="nucleotide sequence ID" value="NZ_CP125942.1"/>
</dbReference>
<dbReference type="AlphaFoldDB" id="A0AAU6WAV7"/>
<protein>
    <recommendedName>
        <fullName evidence="4">DUF4259 domain-containing protein</fullName>
    </recommendedName>
</protein>
<keyword evidence="1" id="KW-0175">Coiled coil</keyword>
<accession>A0AAU6WAV7</accession>
<dbReference type="EMBL" id="CP125942">
    <property type="protein sequence ID" value="XAO44874.1"/>
    <property type="molecule type" value="Genomic_DNA"/>
</dbReference>
<reference evidence="2 3" key="1">
    <citation type="submission" date="2023-05" db="EMBL/GenBank/DDBJ databases">
        <title>Glutamicibacter sp. B1, complete genome.</title>
        <authorList>
            <person name="Long Y.H."/>
            <person name="Fang T."/>
            <person name="Li X.Y."/>
        </authorList>
    </citation>
    <scope>NUCLEOTIDE SEQUENCE [LARGE SCALE GENOMIC DNA]</scope>
    <source>
        <strain evidence="2 3">B1</strain>
    </source>
</reference>
<dbReference type="KEGG" id="gey:QMQ05_10950"/>
<organism evidence="2 3">
    <name type="scientific">Glutamicibacter ectropisis</name>
    <dbReference type="NCBI Taxonomy" id="3046593"/>
    <lineage>
        <taxon>Bacteria</taxon>
        <taxon>Bacillati</taxon>
        <taxon>Actinomycetota</taxon>
        <taxon>Actinomycetes</taxon>
        <taxon>Micrococcales</taxon>
        <taxon>Micrococcaceae</taxon>
        <taxon>Glutamicibacter</taxon>
    </lineage>
</organism>
<evidence type="ECO:0000313" key="3">
    <source>
        <dbReference type="Proteomes" id="UP001486888"/>
    </source>
</evidence>
<keyword evidence="3" id="KW-1185">Reference proteome</keyword>
<name>A0AAU6WAV7_9MICC</name>
<gene>
    <name evidence="2" type="ORF">QMQ05_10950</name>
</gene>
<evidence type="ECO:0000313" key="2">
    <source>
        <dbReference type="EMBL" id="XAO44874.1"/>
    </source>
</evidence>
<proteinExistence type="predicted"/>
<feature type="coiled-coil region" evidence="1">
    <location>
        <begin position="92"/>
        <end position="119"/>
    </location>
</feature>